<dbReference type="EMBL" id="CAJNOE010000442">
    <property type="protein sequence ID" value="CAF1217888.1"/>
    <property type="molecule type" value="Genomic_DNA"/>
</dbReference>
<comment type="caution">
    <text evidence="1">The sequence shown here is derived from an EMBL/GenBank/DDBJ whole genome shotgun (WGS) entry which is preliminary data.</text>
</comment>
<dbReference type="AlphaFoldDB" id="A0A814XKB4"/>
<protein>
    <submittedName>
        <fullName evidence="1">Uncharacterized protein</fullName>
    </submittedName>
</protein>
<evidence type="ECO:0000313" key="1">
    <source>
        <dbReference type="EMBL" id="CAF1217888.1"/>
    </source>
</evidence>
<name>A0A814XKB4_9BILA</name>
<evidence type="ECO:0000313" key="3">
    <source>
        <dbReference type="Proteomes" id="UP000663860"/>
    </source>
</evidence>
<accession>A0A814XKB4</accession>
<dbReference type="Proteomes" id="UP000663860">
    <property type="component" value="Unassembled WGS sequence"/>
</dbReference>
<organism evidence="1 3">
    <name type="scientific">Adineta steineri</name>
    <dbReference type="NCBI Taxonomy" id="433720"/>
    <lineage>
        <taxon>Eukaryota</taxon>
        <taxon>Metazoa</taxon>
        <taxon>Spiralia</taxon>
        <taxon>Gnathifera</taxon>
        <taxon>Rotifera</taxon>
        <taxon>Eurotatoria</taxon>
        <taxon>Bdelloidea</taxon>
        <taxon>Adinetida</taxon>
        <taxon>Adinetidae</taxon>
        <taxon>Adineta</taxon>
    </lineage>
</organism>
<proteinExistence type="predicted"/>
<dbReference type="Proteomes" id="UP000663868">
    <property type="component" value="Unassembled WGS sequence"/>
</dbReference>
<gene>
    <name evidence="1" type="ORF">IZO911_LOCUS29542</name>
    <name evidence="2" type="ORF">KXQ929_LOCUS3141</name>
</gene>
<evidence type="ECO:0000313" key="2">
    <source>
        <dbReference type="EMBL" id="CAF3560975.1"/>
    </source>
</evidence>
<reference evidence="1" key="1">
    <citation type="submission" date="2021-02" db="EMBL/GenBank/DDBJ databases">
        <authorList>
            <person name="Nowell W R."/>
        </authorList>
    </citation>
    <scope>NUCLEOTIDE SEQUENCE</scope>
</reference>
<sequence length="190" mass="22136">MEHKHHVLIDATQESHAPFFAQNDIFNSWLHSYDGVFEALKFINGIELPYSIEVYIARDTVYDPISSELNAPTLIKTLGDLQSINHISVYSPNNDIGLEQQIRSILPDKRQLRKVIPVIDLRTLMCEEGTAYLREKIYHCIANEEINLIPNYQQDINRLMDYYNEILAHQRLRIDALVEEHFNRPSEEAT</sequence>
<dbReference type="EMBL" id="CAJOBB010000099">
    <property type="protein sequence ID" value="CAF3560975.1"/>
    <property type="molecule type" value="Genomic_DNA"/>
</dbReference>